<feature type="domain" description="Smf/DprA SLOG" evidence="2">
    <location>
        <begin position="70"/>
        <end position="288"/>
    </location>
</feature>
<evidence type="ECO:0000313" key="4">
    <source>
        <dbReference type="Proteomes" id="UP001601444"/>
    </source>
</evidence>
<dbReference type="InterPro" id="IPR003488">
    <property type="entry name" value="DprA"/>
</dbReference>
<dbReference type="PANTHER" id="PTHR43022:SF1">
    <property type="entry name" value="PROTEIN SMF"/>
    <property type="match status" value="1"/>
</dbReference>
<keyword evidence="4" id="KW-1185">Reference proteome</keyword>
<protein>
    <submittedName>
        <fullName evidence="3">DNA-processing protein DprA</fullName>
    </submittedName>
</protein>
<dbReference type="EMBL" id="JBIAMX010000025">
    <property type="protein sequence ID" value="MFF0546743.1"/>
    <property type="molecule type" value="Genomic_DNA"/>
</dbReference>
<evidence type="ECO:0000259" key="2">
    <source>
        <dbReference type="Pfam" id="PF02481"/>
    </source>
</evidence>
<dbReference type="Gene3D" id="3.40.50.450">
    <property type="match status" value="1"/>
</dbReference>
<sequence>MESTLSAEYAQQLAWAILARAALTRRGAVAVLLAAHGADGAADILARATPGLSVRAEADLADAHRIGARLITGEDSEWPRQLTDLDDPDTNRHGPVALWARGAGRLNALAEHGVAVIGARACTEHGDTATRDFTTAAAGKGWTIVTGGAYGIDTAALDATLAADGSAVVVTAGGLRRAYPAANHGLFEQVTRRGLLVSEYPPSERPARERFLHRNRIIAALASTGMVVPEAGIRSGTLNAVGWANRLDRPVFALPAPTPTAPAWAGCAAMLGDGRARLATDTAQLLAALATTH</sequence>
<dbReference type="Pfam" id="PF02481">
    <property type="entry name" value="DNA_processg_A"/>
    <property type="match status" value="1"/>
</dbReference>
<gene>
    <name evidence="3" type="ORF">ACFYTF_28295</name>
</gene>
<organism evidence="3 4">
    <name type="scientific">Nocardia thailandica</name>
    <dbReference type="NCBI Taxonomy" id="257275"/>
    <lineage>
        <taxon>Bacteria</taxon>
        <taxon>Bacillati</taxon>
        <taxon>Actinomycetota</taxon>
        <taxon>Actinomycetes</taxon>
        <taxon>Mycobacteriales</taxon>
        <taxon>Nocardiaceae</taxon>
        <taxon>Nocardia</taxon>
    </lineage>
</organism>
<accession>A0ABW6PWL1</accession>
<dbReference type="Proteomes" id="UP001601444">
    <property type="component" value="Unassembled WGS sequence"/>
</dbReference>
<dbReference type="RefSeq" id="WP_280303856.1">
    <property type="nucleotide sequence ID" value="NZ_JBIAMX010000025.1"/>
</dbReference>
<dbReference type="InterPro" id="IPR057666">
    <property type="entry name" value="DrpA_SLOG"/>
</dbReference>
<proteinExistence type="inferred from homology"/>
<evidence type="ECO:0000256" key="1">
    <source>
        <dbReference type="ARBA" id="ARBA00006525"/>
    </source>
</evidence>
<evidence type="ECO:0000313" key="3">
    <source>
        <dbReference type="EMBL" id="MFF0546743.1"/>
    </source>
</evidence>
<reference evidence="3 4" key="1">
    <citation type="submission" date="2024-10" db="EMBL/GenBank/DDBJ databases">
        <title>The Natural Products Discovery Center: Release of the First 8490 Sequenced Strains for Exploring Actinobacteria Biosynthetic Diversity.</title>
        <authorList>
            <person name="Kalkreuter E."/>
            <person name="Kautsar S.A."/>
            <person name="Yang D."/>
            <person name="Bader C.D."/>
            <person name="Teijaro C.N."/>
            <person name="Fluegel L."/>
            <person name="Davis C.M."/>
            <person name="Simpson J.R."/>
            <person name="Lauterbach L."/>
            <person name="Steele A.D."/>
            <person name="Gui C."/>
            <person name="Meng S."/>
            <person name="Li G."/>
            <person name="Viehrig K."/>
            <person name="Ye F."/>
            <person name="Su P."/>
            <person name="Kiefer A.F."/>
            <person name="Nichols A."/>
            <person name="Cepeda A.J."/>
            <person name="Yan W."/>
            <person name="Fan B."/>
            <person name="Jiang Y."/>
            <person name="Adhikari A."/>
            <person name="Zheng C.-J."/>
            <person name="Schuster L."/>
            <person name="Cowan T.M."/>
            <person name="Smanski M.J."/>
            <person name="Chevrette M.G."/>
            <person name="De Carvalho L.P.S."/>
            <person name="Shen B."/>
        </authorList>
    </citation>
    <scope>NUCLEOTIDE SEQUENCE [LARGE SCALE GENOMIC DNA]</scope>
    <source>
        <strain evidence="3 4">NPDC004045</strain>
    </source>
</reference>
<comment type="similarity">
    <text evidence="1">Belongs to the DprA/Smf family.</text>
</comment>
<dbReference type="SUPFAM" id="SSF102405">
    <property type="entry name" value="MCP/YpsA-like"/>
    <property type="match status" value="1"/>
</dbReference>
<comment type="caution">
    <text evidence="3">The sequence shown here is derived from an EMBL/GenBank/DDBJ whole genome shotgun (WGS) entry which is preliminary data.</text>
</comment>
<dbReference type="PANTHER" id="PTHR43022">
    <property type="entry name" value="PROTEIN SMF"/>
    <property type="match status" value="1"/>
</dbReference>
<name>A0ABW6PWL1_9NOCA</name>